<dbReference type="SUPFAM" id="SSF56112">
    <property type="entry name" value="Protein kinase-like (PK-like)"/>
    <property type="match status" value="1"/>
</dbReference>
<evidence type="ECO:0000313" key="7">
    <source>
        <dbReference type="Proteomes" id="UP000016931"/>
    </source>
</evidence>
<dbReference type="InterPro" id="IPR008271">
    <property type="entry name" value="Ser/Thr_kinase_AS"/>
</dbReference>
<feature type="non-terminal residue" evidence="6">
    <location>
        <position position="1"/>
    </location>
</feature>
<keyword evidence="2 3" id="KW-0067">ATP-binding</keyword>
<dbReference type="OrthoDB" id="74764at2759"/>
<dbReference type="SMART" id="SM00220">
    <property type="entry name" value="S_TKc"/>
    <property type="match status" value="1"/>
</dbReference>
<dbReference type="Gene3D" id="1.10.510.10">
    <property type="entry name" value="Transferase(Phosphotransferase) domain 1"/>
    <property type="match status" value="1"/>
</dbReference>
<organism evidence="6 7">
    <name type="scientific">Sphaerulina musiva (strain SO2202)</name>
    <name type="common">Poplar stem canker fungus</name>
    <name type="synonym">Septoria musiva</name>
    <dbReference type="NCBI Taxonomy" id="692275"/>
    <lineage>
        <taxon>Eukaryota</taxon>
        <taxon>Fungi</taxon>
        <taxon>Dikarya</taxon>
        <taxon>Ascomycota</taxon>
        <taxon>Pezizomycotina</taxon>
        <taxon>Dothideomycetes</taxon>
        <taxon>Dothideomycetidae</taxon>
        <taxon>Mycosphaerellales</taxon>
        <taxon>Mycosphaerellaceae</taxon>
        <taxon>Sphaerulina</taxon>
    </lineage>
</organism>
<accession>N1QKM0</accession>
<dbReference type="EMBL" id="KB456265">
    <property type="protein sequence ID" value="EMF11746.1"/>
    <property type="molecule type" value="Genomic_DNA"/>
</dbReference>
<dbReference type="eggNOG" id="KOG0032">
    <property type="taxonomic scope" value="Eukaryota"/>
</dbReference>
<protein>
    <submittedName>
        <fullName evidence="6">Kinase-like protein</fullName>
    </submittedName>
</protein>
<dbReference type="STRING" id="692275.N1QKM0"/>
<dbReference type="PANTHER" id="PTHR24347">
    <property type="entry name" value="SERINE/THREONINE-PROTEIN KINASE"/>
    <property type="match status" value="1"/>
</dbReference>
<feature type="domain" description="Protein kinase" evidence="5">
    <location>
        <begin position="130"/>
        <end position="423"/>
    </location>
</feature>
<keyword evidence="1 3" id="KW-0547">Nucleotide-binding</keyword>
<name>N1QKM0_SPHMS</name>
<dbReference type="InterPro" id="IPR011009">
    <property type="entry name" value="Kinase-like_dom_sf"/>
</dbReference>
<evidence type="ECO:0000256" key="2">
    <source>
        <dbReference type="ARBA" id="ARBA00022840"/>
    </source>
</evidence>
<dbReference type="OMA" id="EDQYTIT"/>
<dbReference type="GeneID" id="27906136"/>
<dbReference type="GO" id="GO:0005524">
    <property type="term" value="F:ATP binding"/>
    <property type="evidence" value="ECO:0007669"/>
    <property type="project" value="UniProtKB-UniRule"/>
</dbReference>
<evidence type="ECO:0000259" key="5">
    <source>
        <dbReference type="PROSITE" id="PS50011"/>
    </source>
</evidence>
<dbReference type="PROSITE" id="PS50011">
    <property type="entry name" value="PROTEIN_KINASE_DOM"/>
    <property type="match status" value="1"/>
</dbReference>
<dbReference type="PROSITE" id="PS00108">
    <property type="entry name" value="PROTEIN_KINASE_ST"/>
    <property type="match status" value="1"/>
</dbReference>
<dbReference type="AlphaFoldDB" id="N1QKM0"/>
<reference evidence="6 7" key="1">
    <citation type="journal article" date="2012" name="PLoS Pathog.">
        <title>Diverse lifestyles and strategies of plant pathogenesis encoded in the genomes of eighteen Dothideomycetes fungi.</title>
        <authorList>
            <person name="Ohm R.A."/>
            <person name="Feau N."/>
            <person name="Henrissat B."/>
            <person name="Schoch C.L."/>
            <person name="Horwitz B.A."/>
            <person name="Barry K.W."/>
            <person name="Condon B.J."/>
            <person name="Copeland A.C."/>
            <person name="Dhillon B."/>
            <person name="Glaser F."/>
            <person name="Hesse C.N."/>
            <person name="Kosti I."/>
            <person name="LaButti K."/>
            <person name="Lindquist E.A."/>
            <person name="Lucas S."/>
            <person name="Salamov A.A."/>
            <person name="Bradshaw R.E."/>
            <person name="Ciuffetti L."/>
            <person name="Hamelin R.C."/>
            <person name="Kema G.H.J."/>
            <person name="Lawrence C."/>
            <person name="Scott J.A."/>
            <person name="Spatafora J.W."/>
            <person name="Turgeon B.G."/>
            <person name="de Wit P.J.G.M."/>
            <person name="Zhong S."/>
            <person name="Goodwin S.B."/>
            <person name="Grigoriev I.V."/>
        </authorList>
    </citation>
    <scope>NUCLEOTIDE SEQUENCE [LARGE SCALE GENOMIC DNA]</scope>
    <source>
        <strain evidence="6 7">SO2202</strain>
    </source>
</reference>
<gene>
    <name evidence="6" type="ORF">SEPMUDRAFT_46464</name>
</gene>
<evidence type="ECO:0000256" key="3">
    <source>
        <dbReference type="PROSITE-ProRule" id="PRU10141"/>
    </source>
</evidence>
<dbReference type="Gene3D" id="3.30.200.20">
    <property type="entry name" value="Phosphorylase Kinase, domain 1"/>
    <property type="match status" value="1"/>
</dbReference>
<dbReference type="RefSeq" id="XP_016759867.1">
    <property type="nucleotide sequence ID" value="XM_016908999.1"/>
</dbReference>
<dbReference type="InterPro" id="IPR000719">
    <property type="entry name" value="Prot_kinase_dom"/>
</dbReference>
<evidence type="ECO:0000256" key="4">
    <source>
        <dbReference type="SAM" id="MobiDB-lite"/>
    </source>
</evidence>
<feature type="binding site" evidence="3">
    <location>
        <position position="159"/>
    </location>
    <ligand>
        <name>ATP</name>
        <dbReference type="ChEBI" id="CHEBI:30616"/>
    </ligand>
</feature>
<dbReference type="PROSITE" id="PS00107">
    <property type="entry name" value="PROTEIN_KINASE_ATP"/>
    <property type="match status" value="1"/>
</dbReference>
<feature type="compositionally biased region" description="Polar residues" evidence="4">
    <location>
        <begin position="496"/>
        <end position="513"/>
    </location>
</feature>
<dbReference type="InterPro" id="IPR017441">
    <property type="entry name" value="Protein_kinase_ATP_BS"/>
</dbReference>
<sequence length="576" mass="65334">IFAHDQFNIGRKLVEQCLDVEDRCISKHHLAIHCVQYADDDDHNVDPMVWARVLSNNAIIFRRKGIDNDKDAGILVNKFHGDFLLSPGDSMQLTSKIQILFTVPERGKPNSSALDASQRAECKIFAPRYRLSQRVLGFGGYAKVYVANDEKTGKQLACKVVKQARPRHDDDNQMRPSKKRSTEIVAREFNVLKKLSHPNIIQLEAVVSTPYNVYIFQDLISGGDLMSHVEKTGCLQEPQAAVIIRQLLEAVKYLHAHQIAHRDIKPENILMTSWKEGGRIVLTDFGQSRTIEDLEVVAAKAGAFRMQTMVGTCGYVAPYVRVYQMEISRKFTTGGRGYSQAVDIWSVGCVTCAILVDDFLFPAERDLSNGLSMEMYNQCMRKIRSGKEWANIHRRAKDFIKGCLVLDEHDRLTATEALASEWFTHPHYRVEMDAAYERAIADWKPKKYDEDKFNEHIDTTLIVEKAQAVRSRHFETATLDQDSREHTKQLHASPLAPNTSWQRCGASDVQSTFIPDPPPHDNDEFGDDSFQHLSPEDCDGLDAVPPKKLRKNIPDSFDFSSFPAPPPLPPRKKLCR</sequence>
<feature type="region of interest" description="Disordered" evidence="4">
    <location>
        <begin position="474"/>
        <end position="576"/>
    </location>
</feature>
<dbReference type="Proteomes" id="UP000016931">
    <property type="component" value="Unassembled WGS sequence"/>
</dbReference>
<dbReference type="GO" id="GO:0004672">
    <property type="term" value="F:protein kinase activity"/>
    <property type="evidence" value="ECO:0007669"/>
    <property type="project" value="InterPro"/>
</dbReference>
<keyword evidence="6" id="KW-0808">Transferase</keyword>
<dbReference type="HOGENOM" id="CLU_000288_63_0_1"/>
<keyword evidence="7" id="KW-1185">Reference proteome</keyword>
<evidence type="ECO:0000313" key="6">
    <source>
        <dbReference type="EMBL" id="EMF11746.1"/>
    </source>
</evidence>
<dbReference type="Pfam" id="PF00069">
    <property type="entry name" value="Pkinase"/>
    <property type="match status" value="1"/>
</dbReference>
<evidence type="ECO:0000256" key="1">
    <source>
        <dbReference type="ARBA" id="ARBA00022741"/>
    </source>
</evidence>
<keyword evidence="6" id="KW-0418">Kinase</keyword>
<proteinExistence type="predicted"/>